<dbReference type="InterPro" id="IPR003494">
    <property type="entry name" value="SHS2_FtsA"/>
</dbReference>
<reference evidence="2" key="1">
    <citation type="submission" date="2015-10" db="EMBL/GenBank/DDBJ databases">
        <authorList>
            <person name="Gilbert D.G."/>
        </authorList>
    </citation>
    <scope>NUCLEOTIDE SEQUENCE</scope>
    <source>
        <strain evidence="2">Phyl III-seqv23</strain>
    </source>
</reference>
<dbReference type="GO" id="GO:0051301">
    <property type="term" value="P:cell division"/>
    <property type="evidence" value="ECO:0007669"/>
    <property type="project" value="InterPro"/>
</dbReference>
<feature type="domain" description="SHS2" evidence="1">
    <location>
        <begin position="61"/>
        <end position="223"/>
    </location>
</feature>
<sequence>MRRGLRQRLPVLKDFVRIQRQIHAGYGARWTWDVCQGSKIYKRWGVSVRRGLLSGLLRRNIVGIDIGSSSVKVVELSANGKQGDFRLEKCASELIERSAVADGNLVNIDAVGSALKRAIAKAGIRSKDAVLAIPASLTESQTVSLPDNLTEDELFVQVESEANRLFPPSQNVNFDYVVIGPSETEGGIGVRVMATVAERVTERVTAAEMAGLRPIVMDVEENAIQRAMTHMRAVKTSATEAEMRDMPVVAMFHLGGANSQALFYQGWKELYEQPLSGSGDQLTQSISRLFSLDLLKAEVKKRKNTLPDEYRSQLLKPSLETLAMEVSQAIQNFLSTSSVGRVDEIVLSGGHASLLGVQTAIQQQTQINTTLANPFANMGAAKNVNARYLQRDLPAYIVSAGLALRGLQ</sequence>
<dbReference type="CDD" id="cd24049">
    <property type="entry name" value="ASKHA_NBD_PilM"/>
    <property type="match status" value="1"/>
</dbReference>
<dbReference type="SMART" id="SM00842">
    <property type="entry name" value="FtsA"/>
    <property type="match status" value="1"/>
</dbReference>
<dbReference type="AlphaFoldDB" id="A0A0S4V5X9"/>
<dbReference type="NCBIfam" id="TIGR01175">
    <property type="entry name" value="pilM"/>
    <property type="match status" value="1"/>
</dbReference>
<evidence type="ECO:0000259" key="1">
    <source>
        <dbReference type="SMART" id="SM00842"/>
    </source>
</evidence>
<name>A0A0S4V5X9_RALSL</name>
<dbReference type="SUPFAM" id="SSF53067">
    <property type="entry name" value="Actin-like ATPase domain"/>
    <property type="match status" value="2"/>
</dbReference>
<dbReference type="EMBL" id="LN899824">
    <property type="protein sequence ID" value="CUV30077.1"/>
    <property type="molecule type" value="Genomic_DNA"/>
</dbReference>
<gene>
    <name evidence="2" type="ORF">RUN1985_v1_590039</name>
</gene>
<accession>A0A0S4V5X9</accession>
<dbReference type="InterPro" id="IPR043129">
    <property type="entry name" value="ATPase_NBD"/>
</dbReference>
<dbReference type="Gene3D" id="3.30.1490.300">
    <property type="match status" value="1"/>
</dbReference>
<dbReference type="PANTHER" id="PTHR32432">
    <property type="entry name" value="CELL DIVISION PROTEIN FTSA-RELATED"/>
    <property type="match status" value="1"/>
</dbReference>
<evidence type="ECO:0000313" key="2">
    <source>
        <dbReference type="EMBL" id="CUV30077.1"/>
    </source>
</evidence>
<organism evidence="2">
    <name type="scientific">Ralstonia solanacearum</name>
    <name type="common">Pseudomonas solanacearum</name>
    <dbReference type="NCBI Taxonomy" id="305"/>
    <lineage>
        <taxon>Bacteria</taxon>
        <taxon>Pseudomonadati</taxon>
        <taxon>Pseudomonadota</taxon>
        <taxon>Betaproteobacteria</taxon>
        <taxon>Burkholderiales</taxon>
        <taxon>Burkholderiaceae</taxon>
        <taxon>Ralstonia</taxon>
        <taxon>Ralstonia solanacearum species complex</taxon>
    </lineage>
</organism>
<dbReference type="Pfam" id="PF11104">
    <property type="entry name" value="PilM_2"/>
    <property type="match status" value="1"/>
</dbReference>
<proteinExistence type="predicted"/>
<dbReference type="InterPro" id="IPR005883">
    <property type="entry name" value="PilM"/>
</dbReference>
<protein>
    <submittedName>
        <fullName evidence="2">Fimbrial type-4 assembly protein</fullName>
    </submittedName>
</protein>
<dbReference type="Gene3D" id="3.30.420.40">
    <property type="match status" value="2"/>
</dbReference>
<dbReference type="PANTHER" id="PTHR32432:SF3">
    <property type="entry name" value="ETHANOLAMINE UTILIZATION PROTEIN EUTJ"/>
    <property type="match status" value="1"/>
</dbReference>
<dbReference type="InterPro" id="IPR050696">
    <property type="entry name" value="FtsA/MreB"/>
</dbReference>